<evidence type="ECO:0000256" key="1">
    <source>
        <dbReference type="ARBA" id="ARBA00000085"/>
    </source>
</evidence>
<keyword evidence="5" id="KW-0808">Transferase</keyword>
<proteinExistence type="predicted"/>
<dbReference type="GO" id="GO:0000155">
    <property type="term" value="F:phosphorelay sensor kinase activity"/>
    <property type="evidence" value="ECO:0007669"/>
    <property type="project" value="InterPro"/>
</dbReference>
<dbReference type="STRING" id="1121455.SAMN02745728_00717"/>
<dbReference type="InterPro" id="IPR003661">
    <property type="entry name" value="HisK_dim/P_dom"/>
</dbReference>
<dbReference type="GO" id="GO:0016020">
    <property type="term" value="C:membrane"/>
    <property type="evidence" value="ECO:0007669"/>
    <property type="project" value="UniProtKB-SubCell"/>
</dbReference>
<dbReference type="RefSeq" id="WP_072696408.1">
    <property type="nucleotide sequence ID" value="NZ_FRDI01000003.1"/>
</dbReference>
<comment type="catalytic activity">
    <reaction evidence="1">
        <text>ATP + protein L-histidine = ADP + protein N-phospho-L-histidine.</text>
        <dbReference type="EC" id="2.7.13.3"/>
    </reaction>
</comment>
<dbReference type="SUPFAM" id="SSF47384">
    <property type="entry name" value="Homodimeric domain of signal transducing histidine kinase"/>
    <property type="match status" value="1"/>
</dbReference>
<dbReference type="PRINTS" id="PR00344">
    <property type="entry name" value="BCTRLSENSOR"/>
</dbReference>
<dbReference type="InterPro" id="IPR005467">
    <property type="entry name" value="His_kinase_dom"/>
</dbReference>
<dbReference type="Pfam" id="PF02518">
    <property type="entry name" value="HATPase_c"/>
    <property type="match status" value="1"/>
</dbReference>
<evidence type="ECO:0000256" key="9">
    <source>
        <dbReference type="ARBA" id="ARBA00022840"/>
    </source>
</evidence>
<keyword evidence="8" id="KW-0418">Kinase</keyword>
<evidence type="ECO:0000313" key="16">
    <source>
        <dbReference type="EMBL" id="SHN55772.1"/>
    </source>
</evidence>
<dbReference type="InterPro" id="IPR036890">
    <property type="entry name" value="HATPase_C_sf"/>
</dbReference>
<dbReference type="GO" id="GO:0007234">
    <property type="term" value="P:osmosensory signaling via phosphorelay pathway"/>
    <property type="evidence" value="ECO:0007669"/>
    <property type="project" value="TreeGrafter"/>
</dbReference>
<dbReference type="Gene3D" id="3.30.450.20">
    <property type="entry name" value="PAS domain"/>
    <property type="match status" value="1"/>
</dbReference>
<dbReference type="PROSITE" id="PS50113">
    <property type="entry name" value="PAC"/>
    <property type="match status" value="1"/>
</dbReference>
<dbReference type="PROSITE" id="PS50109">
    <property type="entry name" value="HIS_KIN"/>
    <property type="match status" value="1"/>
</dbReference>
<dbReference type="EC" id="2.7.13.3" evidence="3"/>
<dbReference type="PANTHER" id="PTHR42878">
    <property type="entry name" value="TWO-COMPONENT HISTIDINE KINASE"/>
    <property type="match status" value="1"/>
</dbReference>
<name>A0A1M7SC01_9BACT</name>
<protein>
    <recommendedName>
        <fullName evidence="3">histidine kinase</fullName>
        <ecNumber evidence="3">2.7.13.3</ecNumber>
    </recommendedName>
</protein>
<keyword evidence="9" id="KW-0067">ATP-binding</keyword>
<dbReference type="InterPro" id="IPR000700">
    <property type="entry name" value="PAS-assoc_C"/>
</dbReference>
<dbReference type="InterPro" id="IPR003594">
    <property type="entry name" value="HATPase_dom"/>
</dbReference>
<evidence type="ECO:0000256" key="5">
    <source>
        <dbReference type="ARBA" id="ARBA00022679"/>
    </source>
</evidence>
<dbReference type="Proteomes" id="UP000186469">
    <property type="component" value="Unassembled WGS sequence"/>
</dbReference>
<evidence type="ECO:0000256" key="2">
    <source>
        <dbReference type="ARBA" id="ARBA00004141"/>
    </source>
</evidence>
<keyword evidence="11" id="KW-0902">Two-component regulatory system</keyword>
<dbReference type="SMART" id="SM00387">
    <property type="entry name" value="HATPase_c"/>
    <property type="match status" value="1"/>
</dbReference>
<dbReference type="NCBIfam" id="TIGR00229">
    <property type="entry name" value="sensory_box"/>
    <property type="match status" value="1"/>
</dbReference>
<dbReference type="SUPFAM" id="SSF55874">
    <property type="entry name" value="ATPase domain of HSP90 chaperone/DNA topoisomerase II/histidine kinase"/>
    <property type="match status" value="1"/>
</dbReference>
<sequence length="485" mass="54399">MNKKTATLYDKDDSAVIKAGIVCKDGIDLNFFGSLNSLYLTSRKYQILPHFEILGLILNNAELPETIVKPLGNSRRYTTIKELVEKEKDIEILFFLGYENDPLPTFNKIISLQLESFASFMKTLIHKLSHNGILAQTERMVGSIIDHLNEVFLILSPDGIIINLNKAALHSVGGSKNQYIGKNFKQIESTPFCPVENLEPCPFEECIKTKKHVERNLSFFNAEGEIVYFRVHVSPILNYNGEIVRVFLMRRDVTTQVVLQQEEQISKRISNELALLHQITHELRNPLFVIGGFANSLLKNQELSESAQNKVQAILDESQRLDGLISRLSEAIKPISPKQGIVFVNELIKEVVGHYQKTNTRENLIIKTDLHDGLAKVKGDSELLRQCLSELIDNARNAIADSGIITIRSRQISGTVKIQVTDTGKGIAPERIPQLFNPLLRKNKEKSGLILIKKALEEMGGGINVQSLESRGTTITLNLKPIPTS</sequence>
<evidence type="ECO:0000256" key="4">
    <source>
        <dbReference type="ARBA" id="ARBA00022553"/>
    </source>
</evidence>
<dbReference type="InterPro" id="IPR050351">
    <property type="entry name" value="BphY/WalK/GraS-like"/>
</dbReference>
<keyword evidence="7" id="KW-0547">Nucleotide-binding</keyword>
<evidence type="ECO:0000313" key="17">
    <source>
        <dbReference type="Proteomes" id="UP000186469"/>
    </source>
</evidence>
<dbReference type="InterPro" id="IPR004358">
    <property type="entry name" value="Sig_transdc_His_kin-like_C"/>
</dbReference>
<keyword evidence="4" id="KW-0597">Phosphoprotein</keyword>
<dbReference type="GO" id="GO:0000156">
    <property type="term" value="F:phosphorelay response regulator activity"/>
    <property type="evidence" value="ECO:0007669"/>
    <property type="project" value="TreeGrafter"/>
</dbReference>
<gene>
    <name evidence="16" type="ORF">SAMN02745728_00717</name>
</gene>
<dbReference type="Gene3D" id="3.30.565.10">
    <property type="entry name" value="Histidine kinase-like ATPase, C-terminal domain"/>
    <property type="match status" value="1"/>
</dbReference>
<keyword evidence="10" id="KW-1133">Transmembrane helix</keyword>
<comment type="subcellular location">
    <subcellularLocation>
        <location evidence="2">Membrane</location>
        <topology evidence="2">Multi-pass membrane protein</topology>
    </subcellularLocation>
</comment>
<accession>A0A1M7SC01</accession>
<dbReference type="CDD" id="cd00130">
    <property type="entry name" value="PAS"/>
    <property type="match status" value="1"/>
</dbReference>
<reference evidence="16 17" key="1">
    <citation type="submission" date="2016-12" db="EMBL/GenBank/DDBJ databases">
        <authorList>
            <person name="Song W.-J."/>
            <person name="Kurnit D.M."/>
        </authorList>
    </citation>
    <scope>NUCLEOTIDE SEQUENCE [LARGE SCALE GENOMIC DNA]</scope>
    <source>
        <strain evidence="16 17">DSM 11393</strain>
    </source>
</reference>
<feature type="domain" description="PAS" evidence="14">
    <location>
        <begin position="137"/>
        <end position="183"/>
    </location>
</feature>
<organism evidence="16 17">
    <name type="scientific">Desulfovibrio litoralis DSM 11393</name>
    <dbReference type="NCBI Taxonomy" id="1121455"/>
    <lineage>
        <taxon>Bacteria</taxon>
        <taxon>Pseudomonadati</taxon>
        <taxon>Thermodesulfobacteriota</taxon>
        <taxon>Desulfovibrionia</taxon>
        <taxon>Desulfovibrionales</taxon>
        <taxon>Desulfovibrionaceae</taxon>
        <taxon>Desulfovibrio</taxon>
    </lineage>
</organism>
<evidence type="ECO:0000256" key="10">
    <source>
        <dbReference type="ARBA" id="ARBA00022989"/>
    </source>
</evidence>
<dbReference type="AlphaFoldDB" id="A0A1M7SC01"/>
<feature type="domain" description="PAC" evidence="15">
    <location>
        <begin position="213"/>
        <end position="265"/>
    </location>
</feature>
<evidence type="ECO:0000256" key="7">
    <source>
        <dbReference type="ARBA" id="ARBA00022741"/>
    </source>
</evidence>
<dbReference type="SUPFAM" id="SSF55785">
    <property type="entry name" value="PYP-like sensor domain (PAS domain)"/>
    <property type="match status" value="1"/>
</dbReference>
<dbReference type="SMART" id="SM00388">
    <property type="entry name" value="HisKA"/>
    <property type="match status" value="1"/>
</dbReference>
<evidence type="ECO:0000259" key="14">
    <source>
        <dbReference type="PROSITE" id="PS50112"/>
    </source>
</evidence>
<dbReference type="InterPro" id="IPR000014">
    <property type="entry name" value="PAS"/>
</dbReference>
<evidence type="ECO:0000256" key="3">
    <source>
        <dbReference type="ARBA" id="ARBA00012438"/>
    </source>
</evidence>
<dbReference type="Pfam" id="PF13426">
    <property type="entry name" value="PAS_9"/>
    <property type="match status" value="1"/>
</dbReference>
<dbReference type="PANTHER" id="PTHR42878:SF7">
    <property type="entry name" value="SENSOR HISTIDINE KINASE GLRK"/>
    <property type="match status" value="1"/>
</dbReference>
<keyword evidence="12" id="KW-0472">Membrane</keyword>
<evidence type="ECO:0000256" key="6">
    <source>
        <dbReference type="ARBA" id="ARBA00022692"/>
    </source>
</evidence>
<feature type="domain" description="Histidine kinase" evidence="13">
    <location>
        <begin position="278"/>
        <end position="483"/>
    </location>
</feature>
<dbReference type="Gene3D" id="1.10.287.130">
    <property type="match status" value="1"/>
</dbReference>
<keyword evidence="17" id="KW-1185">Reference proteome</keyword>
<dbReference type="Pfam" id="PF00512">
    <property type="entry name" value="HisKA"/>
    <property type="match status" value="1"/>
</dbReference>
<evidence type="ECO:0000259" key="13">
    <source>
        <dbReference type="PROSITE" id="PS50109"/>
    </source>
</evidence>
<evidence type="ECO:0000256" key="8">
    <source>
        <dbReference type="ARBA" id="ARBA00022777"/>
    </source>
</evidence>
<dbReference type="InterPro" id="IPR035965">
    <property type="entry name" value="PAS-like_dom_sf"/>
</dbReference>
<evidence type="ECO:0000256" key="11">
    <source>
        <dbReference type="ARBA" id="ARBA00023012"/>
    </source>
</evidence>
<dbReference type="EMBL" id="FRDI01000003">
    <property type="protein sequence ID" value="SHN55772.1"/>
    <property type="molecule type" value="Genomic_DNA"/>
</dbReference>
<evidence type="ECO:0000259" key="15">
    <source>
        <dbReference type="PROSITE" id="PS50113"/>
    </source>
</evidence>
<dbReference type="GO" id="GO:0030295">
    <property type="term" value="F:protein kinase activator activity"/>
    <property type="evidence" value="ECO:0007669"/>
    <property type="project" value="TreeGrafter"/>
</dbReference>
<dbReference type="OrthoDB" id="1931120at2"/>
<dbReference type="InterPro" id="IPR036097">
    <property type="entry name" value="HisK_dim/P_sf"/>
</dbReference>
<dbReference type="CDD" id="cd00082">
    <property type="entry name" value="HisKA"/>
    <property type="match status" value="1"/>
</dbReference>
<dbReference type="GO" id="GO:0005524">
    <property type="term" value="F:ATP binding"/>
    <property type="evidence" value="ECO:0007669"/>
    <property type="project" value="UniProtKB-KW"/>
</dbReference>
<keyword evidence="6" id="KW-0812">Transmembrane</keyword>
<dbReference type="PROSITE" id="PS50112">
    <property type="entry name" value="PAS"/>
    <property type="match status" value="1"/>
</dbReference>
<evidence type="ECO:0000256" key="12">
    <source>
        <dbReference type="ARBA" id="ARBA00023136"/>
    </source>
</evidence>